<comment type="similarity">
    <text evidence="2">Belongs to the AB hydrolase superfamily. Epoxide hydrolase family.</text>
</comment>
<dbReference type="InterPro" id="IPR000073">
    <property type="entry name" value="AB_hydrolase_1"/>
</dbReference>
<dbReference type="InterPro" id="IPR029058">
    <property type="entry name" value="AB_hydrolase_fold"/>
</dbReference>
<evidence type="ECO:0000259" key="3">
    <source>
        <dbReference type="Pfam" id="PF00561"/>
    </source>
</evidence>
<name>A0A139ATJ3_GONPJ</name>
<dbReference type="OrthoDB" id="408373at2759"/>
<dbReference type="EMBL" id="KQ965736">
    <property type="protein sequence ID" value="KXS20048.1"/>
    <property type="molecule type" value="Genomic_DNA"/>
</dbReference>
<evidence type="ECO:0000313" key="5">
    <source>
        <dbReference type="Proteomes" id="UP000070544"/>
    </source>
</evidence>
<gene>
    <name evidence="4" type="ORF">M427DRAFT_52314</name>
</gene>
<organism evidence="4 5">
    <name type="scientific">Gonapodya prolifera (strain JEL478)</name>
    <name type="common">Monoblepharis prolifera</name>
    <dbReference type="NCBI Taxonomy" id="1344416"/>
    <lineage>
        <taxon>Eukaryota</taxon>
        <taxon>Fungi</taxon>
        <taxon>Fungi incertae sedis</taxon>
        <taxon>Chytridiomycota</taxon>
        <taxon>Chytridiomycota incertae sedis</taxon>
        <taxon>Monoblepharidomycetes</taxon>
        <taxon>Monoblepharidales</taxon>
        <taxon>Gonapodyaceae</taxon>
        <taxon>Gonapodya</taxon>
    </lineage>
</organism>
<proteinExistence type="inferred from homology"/>
<dbReference type="GO" id="GO:0016787">
    <property type="term" value="F:hydrolase activity"/>
    <property type="evidence" value="ECO:0007669"/>
    <property type="project" value="UniProtKB-KW"/>
</dbReference>
<dbReference type="InterPro" id="IPR000639">
    <property type="entry name" value="Epox_hydrolase-like"/>
</dbReference>
<evidence type="ECO:0000256" key="2">
    <source>
        <dbReference type="ARBA" id="ARBA00038334"/>
    </source>
</evidence>
<dbReference type="AlphaFoldDB" id="A0A139ATJ3"/>
<dbReference type="SUPFAM" id="SSF53474">
    <property type="entry name" value="alpha/beta-Hydrolases"/>
    <property type="match status" value="1"/>
</dbReference>
<dbReference type="Gene3D" id="3.40.50.1820">
    <property type="entry name" value="alpha/beta hydrolase"/>
    <property type="match status" value="1"/>
</dbReference>
<protein>
    <submittedName>
        <fullName evidence="4">Alpha/beta-hydrolase</fullName>
    </submittedName>
</protein>
<feature type="domain" description="AB hydrolase-1" evidence="3">
    <location>
        <begin position="41"/>
        <end position="168"/>
    </location>
</feature>
<dbReference type="Proteomes" id="UP000070544">
    <property type="component" value="Unassembled WGS sequence"/>
</dbReference>
<dbReference type="Pfam" id="PF00561">
    <property type="entry name" value="Abhydrolase_1"/>
    <property type="match status" value="1"/>
</dbReference>
<dbReference type="PRINTS" id="PR00412">
    <property type="entry name" value="EPOXHYDRLASE"/>
</dbReference>
<dbReference type="PANTHER" id="PTHR43329">
    <property type="entry name" value="EPOXIDE HYDROLASE"/>
    <property type="match status" value="1"/>
</dbReference>
<evidence type="ECO:0000313" key="4">
    <source>
        <dbReference type="EMBL" id="KXS20048.1"/>
    </source>
</evidence>
<evidence type="ECO:0000256" key="1">
    <source>
        <dbReference type="ARBA" id="ARBA00022801"/>
    </source>
</evidence>
<accession>A0A139ATJ3</accession>
<reference evidence="4 5" key="1">
    <citation type="journal article" date="2015" name="Genome Biol. Evol.">
        <title>Phylogenomic analyses indicate that early fungi evolved digesting cell walls of algal ancestors of land plants.</title>
        <authorList>
            <person name="Chang Y."/>
            <person name="Wang S."/>
            <person name="Sekimoto S."/>
            <person name="Aerts A.L."/>
            <person name="Choi C."/>
            <person name="Clum A."/>
            <person name="LaButti K.M."/>
            <person name="Lindquist E.A."/>
            <person name="Yee Ngan C."/>
            <person name="Ohm R.A."/>
            <person name="Salamov A.A."/>
            <person name="Grigoriev I.V."/>
            <person name="Spatafora J.W."/>
            <person name="Berbee M.L."/>
        </authorList>
    </citation>
    <scope>NUCLEOTIDE SEQUENCE [LARGE SCALE GENOMIC DNA]</scope>
    <source>
        <strain evidence="4 5">JEL478</strain>
    </source>
</reference>
<sequence length="344" mass="38350">MTVFDPTDISAFPPLKSALTNGVTTYYADIAPPPNKTVKGTILFVHGFPEFWFEWRHQLVHFSLLGYRCIAPNTRGYNGNEPKAAQSDRVTRLAHFSYGKAAADLDALLEHLGIPSCIVVGHDWGSLLVQRFVSKYPARVQRLVLLTIPYIPPPTEYVPLEIQAQAVPMLRYQLYFNTDKSEREINARPEDFVNIFFRPGGDAGGIAASVLASIGPEDGNGIFELFPEMTPSTLMTEKEKKAYVDFYKSIGGMNGPLQWYRMGEASFDEFKDAAMVISVDTLFVGAQYDPFSSGPFLEPIKAFFPNLTMKEVKSAGHWVAHERPAEVNEAIESWLATEPKKGSL</sequence>
<keyword evidence="1 4" id="KW-0378">Hydrolase</keyword>
<dbReference type="STRING" id="1344416.A0A139ATJ3"/>
<keyword evidence="5" id="KW-1185">Reference proteome</keyword>
<dbReference type="PRINTS" id="PR00111">
    <property type="entry name" value="ABHYDROLASE"/>
</dbReference>
<dbReference type="OMA" id="QMSFMAK"/>